<feature type="region of interest" description="Disordered" evidence="1">
    <location>
        <begin position="220"/>
        <end position="264"/>
    </location>
</feature>
<feature type="compositionally biased region" description="Low complexity" evidence="1">
    <location>
        <begin position="150"/>
        <end position="160"/>
    </location>
</feature>
<feature type="compositionally biased region" description="Low complexity" evidence="1">
    <location>
        <begin position="231"/>
        <end position="245"/>
    </location>
</feature>
<feature type="compositionally biased region" description="Low complexity" evidence="1">
    <location>
        <begin position="481"/>
        <end position="493"/>
    </location>
</feature>
<protein>
    <submittedName>
        <fullName evidence="2">Uncharacterized protein</fullName>
    </submittedName>
</protein>
<proteinExistence type="predicted"/>
<feature type="region of interest" description="Disordered" evidence="1">
    <location>
        <begin position="146"/>
        <end position="178"/>
    </location>
</feature>
<gene>
    <name evidence="2" type="ORF">LPJ64_004160</name>
</gene>
<dbReference type="AlphaFoldDB" id="A0A9W7XJG9"/>
<keyword evidence="3" id="KW-1185">Reference proteome</keyword>
<organism evidence="2 3">
    <name type="scientific">Coemansia asiatica</name>
    <dbReference type="NCBI Taxonomy" id="1052880"/>
    <lineage>
        <taxon>Eukaryota</taxon>
        <taxon>Fungi</taxon>
        <taxon>Fungi incertae sedis</taxon>
        <taxon>Zoopagomycota</taxon>
        <taxon>Kickxellomycotina</taxon>
        <taxon>Kickxellomycetes</taxon>
        <taxon>Kickxellales</taxon>
        <taxon>Kickxellaceae</taxon>
        <taxon>Coemansia</taxon>
    </lineage>
</organism>
<dbReference type="EMBL" id="JANBOH010000190">
    <property type="protein sequence ID" value="KAJ1644148.1"/>
    <property type="molecule type" value="Genomic_DNA"/>
</dbReference>
<reference evidence="2" key="1">
    <citation type="submission" date="2022-07" db="EMBL/GenBank/DDBJ databases">
        <title>Phylogenomic reconstructions and comparative analyses of Kickxellomycotina fungi.</title>
        <authorList>
            <person name="Reynolds N.K."/>
            <person name="Stajich J.E."/>
            <person name="Barry K."/>
            <person name="Grigoriev I.V."/>
            <person name="Crous P."/>
            <person name="Smith M.E."/>
        </authorList>
    </citation>
    <scope>NUCLEOTIDE SEQUENCE</scope>
    <source>
        <strain evidence="2">NBRC 105413</strain>
    </source>
</reference>
<sequence>MEYECKYICNHTDQPYESFNHFPQRIYTCQSAVDYSFSDIDSSEYFSDSSRRLSQDSKNGLTILTITSLGAIGGLMASKVFSSNKPKQRPAKQTPLSGKLLPASHSKTGTFYQETNYTQYKPGYNVNAHLKPLTYDRMSVSSSMIANAGSKKSSLTSSASRPHKTHTTPTHGYKNSSSAGLANTAAGFAGAAAGFAGIAAVGTAAAGIAAANSAMNIKEEEKKARQRWEQQTKSSAQAAGASTAAPNNTSYQAFDHSAGKQPLTSSVLSQHTYAHQQAQQPFPNNTSAVSAGAPAFAASPAHTAGAGVQSSAWSHEAVGPGSSRPATTYYGSGQQQQQLQNQPTNAVNNFGPAAPSIAPSELESDMAQAGFSSMHSMYDPKKSSRKNKQGTDNQQGSPMQAGNNNGYPQPQLQPQSQPQQSYQNVAQQPGQTQYNAGNQYYGQQHSPQYGPQPIPIPHPAHAVSSGPSTGTHQAYVYANTQQPQQPQHLQQQPGHYPTAPPIFQSQTYPQAGHYHMMQQPGPQQYQQQNYHPQYNYQNSPQQQQQQQQYQQPPHSQSLSQSAPVIFNSMPQLNNGETEAYYNQSTYFGSQPMSANNNNGGFRPKKQVHFAL</sequence>
<dbReference type="Proteomes" id="UP001145021">
    <property type="component" value="Unassembled WGS sequence"/>
</dbReference>
<feature type="region of interest" description="Disordered" evidence="1">
    <location>
        <begin position="307"/>
        <end position="358"/>
    </location>
</feature>
<feature type="compositionally biased region" description="Polar residues" evidence="1">
    <location>
        <begin position="324"/>
        <end position="333"/>
    </location>
</feature>
<accession>A0A9W7XJG9</accession>
<evidence type="ECO:0000313" key="3">
    <source>
        <dbReference type="Proteomes" id="UP001145021"/>
    </source>
</evidence>
<feature type="compositionally biased region" description="Polar residues" evidence="1">
    <location>
        <begin position="167"/>
        <end position="177"/>
    </location>
</feature>
<feature type="region of interest" description="Disordered" evidence="1">
    <location>
        <begin position="374"/>
        <end position="506"/>
    </location>
</feature>
<feature type="region of interest" description="Disordered" evidence="1">
    <location>
        <begin position="533"/>
        <end position="559"/>
    </location>
</feature>
<feature type="region of interest" description="Disordered" evidence="1">
    <location>
        <begin position="82"/>
        <end position="102"/>
    </location>
</feature>
<evidence type="ECO:0000256" key="1">
    <source>
        <dbReference type="SAM" id="MobiDB-lite"/>
    </source>
</evidence>
<feature type="compositionally biased region" description="Basic and acidic residues" evidence="1">
    <location>
        <begin position="220"/>
        <end position="230"/>
    </location>
</feature>
<feature type="compositionally biased region" description="Polar residues" evidence="1">
    <location>
        <begin position="390"/>
        <end position="407"/>
    </location>
</feature>
<comment type="caution">
    <text evidence="2">The sequence shown here is derived from an EMBL/GenBank/DDBJ whole genome shotgun (WGS) entry which is preliminary data.</text>
</comment>
<evidence type="ECO:0000313" key="2">
    <source>
        <dbReference type="EMBL" id="KAJ1644148.1"/>
    </source>
</evidence>
<feature type="compositionally biased region" description="Low complexity" evidence="1">
    <location>
        <begin position="408"/>
        <end position="449"/>
    </location>
</feature>
<name>A0A9W7XJG9_9FUNG</name>